<feature type="region of interest" description="Disordered" evidence="1">
    <location>
        <begin position="185"/>
        <end position="306"/>
    </location>
</feature>
<dbReference type="EMBL" id="BRYA01001448">
    <property type="protein sequence ID" value="GMI43005.1"/>
    <property type="molecule type" value="Genomic_DNA"/>
</dbReference>
<sequence>MRVGAGTGIEDEPKRRLPVYWVQNFPVMAGVKVRDILNGFQGIAVVYGRPKVFGEGKGEEEDKEKEEKEKKEKEEYDQVLKEAWDSLSSLPVPPPPPPPMLQPHPIPPPFIPKPQSKISGSNAASDHWDEVEGAHDEVDYMEDEKIHSLVTAVRRKLEGISQAGRTEKVRIVGERVKAVWDRMVREREEREEGREEGEEDVTKTTLSEGGEGGGKVVKGPRGVSNQPAWMTEGIKNEEGGGEKRGREEGGGGGGGETTTKKIKLSEANRDIGERKERIEMGGESQKDIRERNRREDQERKGSGKGVIQVPVKSDLDKVGGWKLKGKEDMVGKEGGVEDKFLKEAFETKQMRTFVGGVIERYLGEGDDDMREFVVSTGRKKGEWKKNMRELWEEMEVVLEEETGGMMEEVFKGAVWIADHIKGGGKIE</sequence>
<feature type="compositionally biased region" description="Basic and acidic residues" evidence="1">
    <location>
        <begin position="234"/>
        <end position="249"/>
    </location>
</feature>
<feature type="compositionally biased region" description="Pro residues" evidence="1">
    <location>
        <begin position="91"/>
        <end position="103"/>
    </location>
</feature>
<gene>
    <name evidence="2" type="ORF">TrCOL_g3863</name>
</gene>
<dbReference type="Proteomes" id="UP001165065">
    <property type="component" value="Unassembled WGS sequence"/>
</dbReference>
<evidence type="ECO:0000313" key="2">
    <source>
        <dbReference type="EMBL" id="GMI43005.1"/>
    </source>
</evidence>
<dbReference type="AlphaFoldDB" id="A0A9W7GFN5"/>
<reference evidence="3" key="1">
    <citation type="journal article" date="2023" name="Commun. Biol.">
        <title>Genome analysis of Parmales, the sister group of diatoms, reveals the evolutionary specialization of diatoms from phago-mixotrophs to photoautotrophs.</title>
        <authorList>
            <person name="Ban H."/>
            <person name="Sato S."/>
            <person name="Yoshikawa S."/>
            <person name="Yamada K."/>
            <person name="Nakamura Y."/>
            <person name="Ichinomiya M."/>
            <person name="Sato N."/>
            <person name="Blanc-Mathieu R."/>
            <person name="Endo H."/>
            <person name="Kuwata A."/>
            <person name="Ogata H."/>
        </authorList>
    </citation>
    <scope>NUCLEOTIDE SEQUENCE [LARGE SCALE GENOMIC DNA]</scope>
</reference>
<feature type="region of interest" description="Disordered" evidence="1">
    <location>
        <begin position="53"/>
        <end position="76"/>
    </location>
</feature>
<feature type="region of interest" description="Disordered" evidence="1">
    <location>
        <begin position="84"/>
        <end position="103"/>
    </location>
</feature>
<name>A0A9W7GFN5_9STRA</name>
<feature type="compositionally biased region" description="Basic and acidic residues" evidence="1">
    <location>
        <begin position="65"/>
        <end position="76"/>
    </location>
</feature>
<evidence type="ECO:0000256" key="1">
    <source>
        <dbReference type="SAM" id="MobiDB-lite"/>
    </source>
</evidence>
<keyword evidence="3" id="KW-1185">Reference proteome</keyword>
<organism evidence="2 3">
    <name type="scientific">Triparma columacea</name>
    <dbReference type="NCBI Taxonomy" id="722753"/>
    <lineage>
        <taxon>Eukaryota</taxon>
        <taxon>Sar</taxon>
        <taxon>Stramenopiles</taxon>
        <taxon>Ochrophyta</taxon>
        <taxon>Bolidophyceae</taxon>
        <taxon>Parmales</taxon>
        <taxon>Triparmaceae</taxon>
        <taxon>Triparma</taxon>
    </lineage>
</organism>
<protein>
    <submittedName>
        <fullName evidence="2">Uncharacterized protein</fullName>
    </submittedName>
</protein>
<proteinExistence type="predicted"/>
<comment type="caution">
    <text evidence="2">The sequence shown here is derived from an EMBL/GenBank/DDBJ whole genome shotgun (WGS) entry which is preliminary data.</text>
</comment>
<accession>A0A9W7GFN5</accession>
<feature type="compositionally biased region" description="Basic and acidic residues" evidence="1">
    <location>
        <begin position="263"/>
        <end position="301"/>
    </location>
</feature>
<evidence type="ECO:0000313" key="3">
    <source>
        <dbReference type="Proteomes" id="UP001165065"/>
    </source>
</evidence>